<proteinExistence type="predicted"/>
<dbReference type="WBParaSite" id="EVEC_0000408201-mRNA-1">
    <property type="protein sequence ID" value="EVEC_0000408201-mRNA-1"/>
    <property type="gene ID" value="EVEC_0000408201"/>
</dbReference>
<protein>
    <submittedName>
        <fullName evidence="3">DUF512 domain-containing protein</fullName>
    </submittedName>
</protein>
<organism evidence="3">
    <name type="scientific">Enterobius vermicularis</name>
    <name type="common">Human pinworm</name>
    <dbReference type="NCBI Taxonomy" id="51028"/>
    <lineage>
        <taxon>Eukaryota</taxon>
        <taxon>Metazoa</taxon>
        <taxon>Ecdysozoa</taxon>
        <taxon>Nematoda</taxon>
        <taxon>Chromadorea</taxon>
        <taxon>Rhabditida</taxon>
        <taxon>Spirurina</taxon>
        <taxon>Oxyuridomorpha</taxon>
        <taxon>Oxyuroidea</taxon>
        <taxon>Oxyuridae</taxon>
        <taxon>Enterobius</taxon>
    </lineage>
</organism>
<gene>
    <name evidence="1" type="ORF">EVEC_LOCUS3790</name>
</gene>
<evidence type="ECO:0000313" key="1">
    <source>
        <dbReference type="EMBL" id="VDD88648.1"/>
    </source>
</evidence>
<keyword evidence="2" id="KW-1185">Reference proteome</keyword>
<name>A0A0N4V268_ENTVE</name>
<dbReference type="Proteomes" id="UP000274131">
    <property type="component" value="Unassembled WGS sequence"/>
</dbReference>
<accession>A0A0N4V268</accession>
<evidence type="ECO:0000313" key="2">
    <source>
        <dbReference type="Proteomes" id="UP000274131"/>
    </source>
</evidence>
<sequence>MKDCSSSASIWNAVCLAKTIPGLGVILVPAVPDTQVDIAKTSQETAGKFCERMEPVVIFPRKEMFGGRVIPCG</sequence>
<evidence type="ECO:0000313" key="3">
    <source>
        <dbReference type="WBParaSite" id="EVEC_0000408201-mRNA-1"/>
    </source>
</evidence>
<reference evidence="1 2" key="2">
    <citation type="submission" date="2018-10" db="EMBL/GenBank/DDBJ databases">
        <authorList>
            <consortium name="Pathogen Informatics"/>
        </authorList>
    </citation>
    <scope>NUCLEOTIDE SEQUENCE [LARGE SCALE GENOMIC DNA]</scope>
</reference>
<dbReference type="AlphaFoldDB" id="A0A0N4V268"/>
<dbReference type="EMBL" id="UXUI01007684">
    <property type="protein sequence ID" value="VDD88648.1"/>
    <property type="molecule type" value="Genomic_DNA"/>
</dbReference>
<reference evidence="3" key="1">
    <citation type="submission" date="2017-02" db="UniProtKB">
        <authorList>
            <consortium name="WormBaseParasite"/>
        </authorList>
    </citation>
    <scope>IDENTIFICATION</scope>
</reference>